<protein>
    <recommendedName>
        <fullName evidence="3 10">Carbonic anhydrase</fullName>
        <ecNumber evidence="2 10">4.2.1.1</ecNumber>
    </recommendedName>
    <alternativeName>
        <fullName evidence="7 10">Carbonate dehydratase</fullName>
    </alternativeName>
</protein>
<evidence type="ECO:0000256" key="8">
    <source>
        <dbReference type="ARBA" id="ARBA00048348"/>
    </source>
</evidence>
<comment type="cofactor">
    <cofactor evidence="9">
        <name>Zn(2+)</name>
        <dbReference type="ChEBI" id="CHEBI:29105"/>
    </cofactor>
    <text evidence="9">Binds 1 zinc ion per subunit.</text>
</comment>
<feature type="binding site" evidence="9">
    <location>
        <position position="42"/>
    </location>
    <ligand>
        <name>Zn(2+)</name>
        <dbReference type="ChEBI" id="CHEBI:29105"/>
    </ligand>
</feature>
<dbReference type="OrthoDB" id="9797527at2"/>
<dbReference type="InterPro" id="IPR015892">
    <property type="entry name" value="Carbonic_anhydrase_CS"/>
</dbReference>
<dbReference type="SMART" id="SM00947">
    <property type="entry name" value="Pro_CA"/>
    <property type="match status" value="1"/>
</dbReference>
<keyword evidence="6 10" id="KW-0456">Lyase</keyword>
<dbReference type="Proteomes" id="UP000029995">
    <property type="component" value="Unassembled WGS sequence"/>
</dbReference>
<dbReference type="Pfam" id="PF00484">
    <property type="entry name" value="Pro_CA"/>
    <property type="match status" value="1"/>
</dbReference>
<dbReference type="GO" id="GO:0015976">
    <property type="term" value="P:carbon utilization"/>
    <property type="evidence" value="ECO:0007669"/>
    <property type="project" value="InterPro"/>
</dbReference>
<sequence>MDDLFHGMARFRAEIFPQQQPLYQKLATDGQQPQALVISCADSRVVPELITQSGPGQIFCCRNAGNIVPPFSQANGGVSSAIEYAVVALGVRDIVVCGHSDCGAMKALLHPEVLQDMPNVAAWLRHSHAAHRVVCEAYPPDRGERETLRALALENVVAQLNHLRTHPSVAAKVARGQLRLHGWFFELESGEIQAYDGAAGRFGRIDGAGSLPVALPPMPRLAAE</sequence>
<proteinExistence type="inferred from homology"/>
<dbReference type="GO" id="GO:0004089">
    <property type="term" value="F:carbonate dehydratase activity"/>
    <property type="evidence" value="ECO:0007669"/>
    <property type="project" value="UniProtKB-UniRule"/>
</dbReference>
<comment type="catalytic activity">
    <reaction evidence="8 10">
        <text>hydrogencarbonate + H(+) = CO2 + H2O</text>
        <dbReference type="Rhea" id="RHEA:10748"/>
        <dbReference type="ChEBI" id="CHEBI:15377"/>
        <dbReference type="ChEBI" id="CHEBI:15378"/>
        <dbReference type="ChEBI" id="CHEBI:16526"/>
        <dbReference type="ChEBI" id="CHEBI:17544"/>
        <dbReference type="EC" id="4.2.1.1"/>
    </reaction>
</comment>
<accession>A0A0A0CYH9</accession>
<dbReference type="Gene3D" id="3.40.1050.10">
    <property type="entry name" value="Carbonic anhydrase"/>
    <property type="match status" value="1"/>
</dbReference>
<name>A0A0A0CYH9_9PROT</name>
<dbReference type="CDD" id="cd00884">
    <property type="entry name" value="beta_CA_cladeB"/>
    <property type="match status" value="1"/>
</dbReference>
<organism evidence="11 12">
    <name type="scientific">Inquilinus limosus MP06</name>
    <dbReference type="NCBI Taxonomy" id="1398085"/>
    <lineage>
        <taxon>Bacteria</taxon>
        <taxon>Pseudomonadati</taxon>
        <taxon>Pseudomonadota</taxon>
        <taxon>Alphaproteobacteria</taxon>
        <taxon>Rhodospirillales</taxon>
        <taxon>Rhodospirillaceae</taxon>
        <taxon>Inquilinus</taxon>
    </lineage>
</organism>
<evidence type="ECO:0000256" key="10">
    <source>
        <dbReference type="RuleBase" id="RU003956"/>
    </source>
</evidence>
<comment type="function">
    <text evidence="10">Reversible hydration of carbon dioxide.</text>
</comment>
<dbReference type="AlphaFoldDB" id="A0A0A0CYH9"/>
<evidence type="ECO:0000256" key="5">
    <source>
        <dbReference type="ARBA" id="ARBA00022833"/>
    </source>
</evidence>
<comment type="caution">
    <text evidence="11">The sequence shown here is derived from an EMBL/GenBank/DDBJ whole genome shotgun (WGS) entry which is preliminary data.</text>
</comment>
<dbReference type="GO" id="GO:0008270">
    <property type="term" value="F:zinc ion binding"/>
    <property type="evidence" value="ECO:0007669"/>
    <property type="project" value="UniProtKB-UniRule"/>
</dbReference>
<evidence type="ECO:0000256" key="7">
    <source>
        <dbReference type="ARBA" id="ARBA00031969"/>
    </source>
</evidence>
<evidence type="ECO:0000256" key="3">
    <source>
        <dbReference type="ARBA" id="ARBA00014628"/>
    </source>
</evidence>
<comment type="similarity">
    <text evidence="1 10">Belongs to the beta-class carbonic anhydrase family.</text>
</comment>
<dbReference type="SUPFAM" id="SSF53056">
    <property type="entry name" value="beta-carbonic anhydrase, cab"/>
    <property type="match status" value="1"/>
</dbReference>
<dbReference type="PROSITE" id="PS00704">
    <property type="entry name" value="PROK_CO2_ANHYDRASE_1"/>
    <property type="match status" value="1"/>
</dbReference>
<dbReference type="PANTHER" id="PTHR11002:SF76">
    <property type="entry name" value="CARBONIC ANHYDRASE"/>
    <property type="match status" value="1"/>
</dbReference>
<evidence type="ECO:0000256" key="1">
    <source>
        <dbReference type="ARBA" id="ARBA00006217"/>
    </source>
</evidence>
<dbReference type="EMBL" id="JANX01000745">
    <property type="protein sequence ID" value="KGM30658.1"/>
    <property type="molecule type" value="Genomic_DNA"/>
</dbReference>
<evidence type="ECO:0000313" key="12">
    <source>
        <dbReference type="Proteomes" id="UP000029995"/>
    </source>
</evidence>
<dbReference type="PROSITE" id="PS00705">
    <property type="entry name" value="PROK_CO2_ANHYDRASE_2"/>
    <property type="match status" value="1"/>
</dbReference>
<evidence type="ECO:0000256" key="6">
    <source>
        <dbReference type="ARBA" id="ARBA00023239"/>
    </source>
</evidence>
<dbReference type="RefSeq" id="WP_034848005.1">
    <property type="nucleotide sequence ID" value="NZ_JANX01000745.1"/>
</dbReference>
<feature type="binding site" evidence="9">
    <location>
        <position position="40"/>
    </location>
    <ligand>
        <name>Zn(2+)</name>
        <dbReference type="ChEBI" id="CHEBI:29105"/>
    </ligand>
</feature>
<feature type="binding site" evidence="9">
    <location>
        <position position="102"/>
    </location>
    <ligand>
        <name>Zn(2+)</name>
        <dbReference type="ChEBI" id="CHEBI:29105"/>
    </ligand>
</feature>
<dbReference type="EC" id="4.2.1.1" evidence="2 10"/>
<keyword evidence="5 9" id="KW-0862">Zinc</keyword>
<dbReference type="InterPro" id="IPR045066">
    <property type="entry name" value="Beta_CA_cladeB"/>
</dbReference>
<keyword evidence="4 9" id="KW-0479">Metal-binding</keyword>
<evidence type="ECO:0000313" key="11">
    <source>
        <dbReference type="EMBL" id="KGM30658.1"/>
    </source>
</evidence>
<dbReference type="InterPro" id="IPR001765">
    <property type="entry name" value="Carbonic_anhydrase"/>
</dbReference>
<evidence type="ECO:0000256" key="2">
    <source>
        <dbReference type="ARBA" id="ARBA00012925"/>
    </source>
</evidence>
<evidence type="ECO:0000256" key="4">
    <source>
        <dbReference type="ARBA" id="ARBA00022723"/>
    </source>
</evidence>
<dbReference type="PANTHER" id="PTHR11002">
    <property type="entry name" value="CARBONIC ANHYDRASE"/>
    <property type="match status" value="1"/>
</dbReference>
<feature type="binding site" evidence="9">
    <location>
        <position position="99"/>
    </location>
    <ligand>
        <name>Zn(2+)</name>
        <dbReference type="ChEBI" id="CHEBI:29105"/>
    </ligand>
</feature>
<gene>
    <name evidence="11" type="ORF">P409_31760</name>
</gene>
<evidence type="ECO:0000256" key="9">
    <source>
        <dbReference type="PIRSR" id="PIRSR601765-1"/>
    </source>
</evidence>
<dbReference type="FunFam" id="3.40.1050.10:FF:000003">
    <property type="entry name" value="Carbonic anhydrase"/>
    <property type="match status" value="1"/>
</dbReference>
<dbReference type="InterPro" id="IPR036874">
    <property type="entry name" value="Carbonic_anhydrase_sf"/>
</dbReference>
<reference evidence="11 12" key="1">
    <citation type="submission" date="2014-01" db="EMBL/GenBank/DDBJ databases">
        <title>Genome sequence determination for a cystic fibrosis isolate, Inquilinus limosus.</title>
        <authorList>
            <person name="Pino M."/>
            <person name="Di Conza J."/>
            <person name="Gutkind G."/>
        </authorList>
    </citation>
    <scope>NUCLEOTIDE SEQUENCE [LARGE SCALE GENOMIC DNA]</scope>
    <source>
        <strain evidence="11 12">MP06</strain>
    </source>
</reference>